<dbReference type="GO" id="GO:0005783">
    <property type="term" value="C:endoplasmic reticulum"/>
    <property type="evidence" value="ECO:0007669"/>
    <property type="project" value="TreeGrafter"/>
</dbReference>
<dbReference type="Gene3D" id="1.10.287.3550">
    <property type="match status" value="1"/>
</dbReference>
<dbReference type="Ensembl" id="ENSHHUT00000026786.1">
    <property type="protein sequence ID" value="ENSHHUP00000025767.1"/>
    <property type="gene ID" value="ENSHHUG00000016266.1"/>
</dbReference>
<dbReference type="GO" id="GO:0006874">
    <property type="term" value="P:intracellular calcium ion homeostasis"/>
    <property type="evidence" value="ECO:0007669"/>
    <property type="project" value="TreeGrafter"/>
</dbReference>
<dbReference type="GO" id="GO:0005246">
    <property type="term" value="F:calcium channel regulator activity"/>
    <property type="evidence" value="ECO:0007669"/>
    <property type="project" value="InterPro"/>
</dbReference>
<sequence length="173" mass="19158">MFRQQAASINVSEFQPSDFTLLGYTPHKYLRLSPCFSLPLTLSSLSPLVCHSPPLSRQALGEVTAALREKLHRWQQLETLTGLPLVNNPGLPALAAALNLDPAFLGLHPPTPHHLILSDDLDDMDEDILSSGTLQYAAWQMDRRVSDLWPMSGISDSQSPWKYSGWAHSPCQS</sequence>
<reference evidence="1" key="2">
    <citation type="submission" date="2025-08" db="UniProtKB">
        <authorList>
            <consortium name="Ensembl"/>
        </authorList>
    </citation>
    <scope>IDENTIFICATION</scope>
</reference>
<evidence type="ECO:0000313" key="1">
    <source>
        <dbReference type="Ensembl" id="ENSHHUP00000025767.1"/>
    </source>
</evidence>
<reference evidence="2" key="1">
    <citation type="submission" date="2018-06" db="EMBL/GenBank/DDBJ databases">
        <title>Genome assembly of Danube salmon.</title>
        <authorList>
            <person name="Macqueen D.J."/>
            <person name="Gundappa M.K."/>
        </authorList>
    </citation>
    <scope>NUCLEOTIDE SEQUENCE [LARGE SCALE GENOMIC DNA]</scope>
</reference>
<dbReference type="GO" id="GO:0002115">
    <property type="term" value="P:store-operated calcium entry"/>
    <property type="evidence" value="ECO:0007669"/>
    <property type="project" value="TreeGrafter"/>
</dbReference>
<dbReference type="AlphaFoldDB" id="A0A4W5LIV7"/>
<dbReference type="STRING" id="62062.ENSHHUP00000025767"/>
<dbReference type="InterPro" id="IPR037608">
    <property type="entry name" value="STIM1/2"/>
</dbReference>
<dbReference type="PANTHER" id="PTHR15136">
    <property type="entry name" value="STROMAL INTERACTION MOLECULE HOMOLOG"/>
    <property type="match status" value="1"/>
</dbReference>
<protein>
    <submittedName>
        <fullName evidence="1">Uncharacterized protein</fullName>
    </submittedName>
</protein>
<accession>A0A4W5LIV7</accession>
<name>A0A4W5LIV7_9TELE</name>
<dbReference type="GO" id="GO:0005886">
    <property type="term" value="C:plasma membrane"/>
    <property type="evidence" value="ECO:0007669"/>
    <property type="project" value="TreeGrafter"/>
</dbReference>
<keyword evidence="2" id="KW-1185">Reference proteome</keyword>
<evidence type="ECO:0000313" key="2">
    <source>
        <dbReference type="Proteomes" id="UP000314982"/>
    </source>
</evidence>
<organism evidence="1 2">
    <name type="scientific">Hucho hucho</name>
    <name type="common">huchen</name>
    <dbReference type="NCBI Taxonomy" id="62062"/>
    <lineage>
        <taxon>Eukaryota</taxon>
        <taxon>Metazoa</taxon>
        <taxon>Chordata</taxon>
        <taxon>Craniata</taxon>
        <taxon>Vertebrata</taxon>
        <taxon>Euteleostomi</taxon>
        <taxon>Actinopterygii</taxon>
        <taxon>Neopterygii</taxon>
        <taxon>Teleostei</taxon>
        <taxon>Protacanthopterygii</taxon>
        <taxon>Salmoniformes</taxon>
        <taxon>Salmonidae</taxon>
        <taxon>Salmoninae</taxon>
        <taxon>Hucho</taxon>
    </lineage>
</organism>
<reference evidence="1" key="3">
    <citation type="submission" date="2025-09" db="UniProtKB">
        <authorList>
            <consortium name="Ensembl"/>
        </authorList>
    </citation>
    <scope>IDENTIFICATION</scope>
</reference>
<dbReference type="PANTHER" id="PTHR15136:SF14">
    <property type="entry name" value="STROMAL INTERACTION MOLECULE 1 ISOFORM X1"/>
    <property type="match status" value="1"/>
</dbReference>
<dbReference type="Proteomes" id="UP000314982">
    <property type="component" value="Unassembled WGS sequence"/>
</dbReference>
<dbReference type="GO" id="GO:0005509">
    <property type="term" value="F:calcium ion binding"/>
    <property type="evidence" value="ECO:0007669"/>
    <property type="project" value="TreeGrafter"/>
</dbReference>
<proteinExistence type="predicted"/>
<dbReference type="GeneTree" id="ENSGT00390000000214"/>